<dbReference type="Proteomes" id="UP000823388">
    <property type="component" value="Chromosome 8K"/>
</dbReference>
<feature type="transmembrane region" description="Helical" evidence="1">
    <location>
        <begin position="25"/>
        <end position="46"/>
    </location>
</feature>
<name>A0A8T0PJF9_PANVG</name>
<dbReference type="EMBL" id="CM029051">
    <property type="protein sequence ID" value="KAG2560322.1"/>
    <property type="molecule type" value="Genomic_DNA"/>
</dbReference>
<keyword evidence="4" id="KW-1185">Reference proteome</keyword>
<dbReference type="AlphaFoldDB" id="A0A8T0PJF9"/>
<comment type="caution">
    <text evidence="2">The sequence shown here is derived from an EMBL/GenBank/DDBJ whole genome shotgun (WGS) entry which is preliminary data.</text>
</comment>
<keyword evidence="1" id="KW-1133">Transmembrane helix</keyword>
<gene>
    <name evidence="3" type="ORF">PVAP13_8KG054900</name>
    <name evidence="2" type="ORF">PVAP13_8KG056104</name>
</gene>
<protein>
    <submittedName>
        <fullName evidence="2">Uncharacterized protein</fullName>
    </submittedName>
</protein>
<dbReference type="EMBL" id="CM029051">
    <property type="protein sequence ID" value="KAG2560408.1"/>
    <property type="molecule type" value="Genomic_DNA"/>
</dbReference>
<sequence length="100" mass="10703">MVQAFAAFLPACVTAYPLLKDAPDYIKFTIFGGLAFTTLGLFVGILSKSVARRGLVIRLVSFSAIAVLTFCTACQLSSHIYIGLSALGVVLNLIVMLLQF</sequence>
<keyword evidence="1" id="KW-0812">Transmembrane</keyword>
<evidence type="ECO:0000313" key="3">
    <source>
        <dbReference type="EMBL" id="KAG2560408.1"/>
    </source>
</evidence>
<evidence type="ECO:0000256" key="1">
    <source>
        <dbReference type="SAM" id="Phobius"/>
    </source>
</evidence>
<evidence type="ECO:0000313" key="4">
    <source>
        <dbReference type="Proteomes" id="UP000823388"/>
    </source>
</evidence>
<evidence type="ECO:0000313" key="2">
    <source>
        <dbReference type="EMBL" id="KAG2560322.1"/>
    </source>
</evidence>
<reference evidence="2" key="1">
    <citation type="submission" date="2020-05" db="EMBL/GenBank/DDBJ databases">
        <title>WGS assembly of Panicum virgatum.</title>
        <authorList>
            <person name="Lovell J.T."/>
            <person name="Jenkins J."/>
            <person name="Shu S."/>
            <person name="Juenger T.E."/>
            <person name="Schmutz J."/>
        </authorList>
    </citation>
    <scope>NUCLEOTIDE SEQUENCE</scope>
    <source>
        <strain evidence="2">AP13</strain>
    </source>
</reference>
<feature type="transmembrane region" description="Helical" evidence="1">
    <location>
        <begin position="55"/>
        <end position="73"/>
    </location>
</feature>
<proteinExistence type="predicted"/>
<accession>A0A8T0PJF9</accession>
<organism evidence="2 4">
    <name type="scientific">Panicum virgatum</name>
    <name type="common">Blackwell switchgrass</name>
    <dbReference type="NCBI Taxonomy" id="38727"/>
    <lineage>
        <taxon>Eukaryota</taxon>
        <taxon>Viridiplantae</taxon>
        <taxon>Streptophyta</taxon>
        <taxon>Embryophyta</taxon>
        <taxon>Tracheophyta</taxon>
        <taxon>Spermatophyta</taxon>
        <taxon>Magnoliopsida</taxon>
        <taxon>Liliopsida</taxon>
        <taxon>Poales</taxon>
        <taxon>Poaceae</taxon>
        <taxon>PACMAD clade</taxon>
        <taxon>Panicoideae</taxon>
        <taxon>Panicodae</taxon>
        <taxon>Paniceae</taxon>
        <taxon>Panicinae</taxon>
        <taxon>Panicum</taxon>
        <taxon>Panicum sect. Hiantes</taxon>
    </lineage>
</organism>
<keyword evidence="1" id="KW-0472">Membrane</keyword>
<feature type="transmembrane region" description="Helical" evidence="1">
    <location>
        <begin position="79"/>
        <end position="98"/>
    </location>
</feature>